<feature type="transmembrane region" description="Helical" evidence="8">
    <location>
        <begin position="182"/>
        <end position="202"/>
    </location>
</feature>
<evidence type="ECO:0000256" key="4">
    <source>
        <dbReference type="ARBA" id="ARBA00022801"/>
    </source>
</evidence>
<reference evidence="10 11" key="1">
    <citation type="submission" date="2016-10" db="EMBL/GenBank/DDBJ databases">
        <authorList>
            <person name="de Groot N.N."/>
        </authorList>
    </citation>
    <scope>NUCLEOTIDE SEQUENCE [LARGE SCALE GENOMIC DNA]</scope>
    <source>
        <strain evidence="10 11">CGMCC 1.6291</strain>
    </source>
</reference>
<evidence type="ECO:0000256" key="5">
    <source>
        <dbReference type="ARBA" id="ARBA00022989"/>
    </source>
</evidence>
<keyword evidence="5 8" id="KW-1133">Transmembrane helix</keyword>
<accession>A0A1H8TG79</accession>
<gene>
    <name evidence="10" type="ORF">SAMN04488052_104132</name>
</gene>
<evidence type="ECO:0000256" key="3">
    <source>
        <dbReference type="ARBA" id="ARBA00022692"/>
    </source>
</evidence>
<feature type="transmembrane region" description="Helical" evidence="8">
    <location>
        <begin position="149"/>
        <end position="170"/>
    </location>
</feature>
<dbReference type="Gene3D" id="1.20.1540.10">
    <property type="entry name" value="Rhomboid-like"/>
    <property type="match status" value="1"/>
</dbReference>
<proteinExistence type="inferred from homology"/>
<dbReference type="GO" id="GO:0004252">
    <property type="term" value="F:serine-type endopeptidase activity"/>
    <property type="evidence" value="ECO:0007669"/>
    <property type="project" value="InterPro"/>
</dbReference>
<keyword evidence="11" id="KW-1185">Reference proteome</keyword>
<keyword evidence="10" id="KW-0645">Protease</keyword>
<keyword evidence="6 8" id="KW-0472">Membrane</keyword>
<dbReference type="InterPro" id="IPR035952">
    <property type="entry name" value="Rhomboid-like_sf"/>
</dbReference>
<organism evidence="10 11">
    <name type="scientific">Aquisalimonas asiatica</name>
    <dbReference type="NCBI Taxonomy" id="406100"/>
    <lineage>
        <taxon>Bacteria</taxon>
        <taxon>Pseudomonadati</taxon>
        <taxon>Pseudomonadota</taxon>
        <taxon>Gammaproteobacteria</taxon>
        <taxon>Chromatiales</taxon>
        <taxon>Ectothiorhodospiraceae</taxon>
        <taxon>Aquisalimonas</taxon>
    </lineage>
</organism>
<dbReference type="EMBL" id="FOEG01000004">
    <property type="protein sequence ID" value="SEO89614.1"/>
    <property type="molecule type" value="Genomic_DNA"/>
</dbReference>
<comment type="similarity">
    <text evidence="2">Belongs to the peptidase S54 family.</text>
</comment>
<feature type="transmembrane region" description="Helical" evidence="8">
    <location>
        <begin position="27"/>
        <end position="45"/>
    </location>
</feature>
<dbReference type="AlphaFoldDB" id="A0A1H8TG79"/>
<feature type="transmembrane region" description="Helical" evidence="8">
    <location>
        <begin position="208"/>
        <end position="228"/>
    </location>
</feature>
<dbReference type="PANTHER" id="PTHR43731">
    <property type="entry name" value="RHOMBOID PROTEASE"/>
    <property type="match status" value="1"/>
</dbReference>
<evidence type="ECO:0000256" key="1">
    <source>
        <dbReference type="ARBA" id="ARBA00004141"/>
    </source>
</evidence>
<evidence type="ECO:0000256" key="2">
    <source>
        <dbReference type="ARBA" id="ARBA00009045"/>
    </source>
</evidence>
<dbReference type="Proteomes" id="UP000199657">
    <property type="component" value="Unassembled WGS sequence"/>
</dbReference>
<name>A0A1H8TG79_9GAMM</name>
<evidence type="ECO:0000256" key="6">
    <source>
        <dbReference type="ARBA" id="ARBA00023136"/>
    </source>
</evidence>
<evidence type="ECO:0000259" key="9">
    <source>
        <dbReference type="Pfam" id="PF01694"/>
    </source>
</evidence>
<comment type="subcellular location">
    <subcellularLocation>
        <location evidence="1">Membrane</location>
        <topology evidence="1">Multi-pass membrane protein</topology>
    </subcellularLocation>
</comment>
<dbReference type="GO" id="GO:0016020">
    <property type="term" value="C:membrane"/>
    <property type="evidence" value="ECO:0007669"/>
    <property type="project" value="UniProtKB-SubCell"/>
</dbReference>
<dbReference type="InterPro" id="IPR022764">
    <property type="entry name" value="Peptidase_S54_rhomboid_dom"/>
</dbReference>
<protein>
    <submittedName>
        <fullName evidence="10">Membrane associated serine protease, rhomboid family</fullName>
    </submittedName>
</protein>
<dbReference type="SUPFAM" id="SSF144091">
    <property type="entry name" value="Rhomboid-like"/>
    <property type="match status" value="1"/>
</dbReference>
<dbReference type="InterPro" id="IPR050925">
    <property type="entry name" value="Rhomboid_protease_S54"/>
</dbReference>
<dbReference type="GO" id="GO:0006508">
    <property type="term" value="P:proteolysis"/>
    <property type="evidence" value="ECO:0007669"/>
    <property type="project" value="UniProtKB-KW"/>
</dbReference>
<keyword evidence="4" id="KW-0378">Hydrolase</keyword>
<sequence>MRDWQGQAAPEPPPQQQPPRRVAGPSLLPPVVLTLLIANGVVFLAQGVMGDWLLARFALWPLGTPDAMMTTMGMAPHPGFQPWQLLSYGFLHGGTFHLLVNMFALWMFGVALENLWGSRRFAFYFLFCVIGAGLIQLVVATNAAADGSVYPTVGASGGVFGILLGFGMMFPNQRIMLLIPPIPMKAKYFVIAYGAFELWAGITGTLAGIAHFAHLGGMVFGLLLILYWRYTGSFLRRPPGPM</sequence>
<evidence type="ECO:0000256" key="7">
    <source>
        <dbReference type="SAM" id="MobiDB-lite"/>
    </source>
</evidence>
<feature type="region of interest" description="Disordered" evidence="7">
    <location>
        <begin position="1"/>
        <end position="21"/>
    </location>
</feature>
<feature type="transmembrane region" description="Helical" evidence="8">
    <location>
        <begin position="87"/>
        <end position="109"/>
    </location>
</feature>
<feature type="domain" description="Peptidase S54 rhomboid" evidence="9">
    <location>
        <begin position="81"/>
        <end position="227"/>
    </location>
</feature>
<dbReference type="SMART" id="SM01160">
    <property type="entry name" value="DUF1751"/>
    <property type="match status" value="1"/>
</dbReference>
<dbReference type="STRING" id="406100.SAMN04488052_104132"/>
<dbReference type="Pfam" id="PF01694">
    <property type="entry name" value="Rhomboid"/>
    <property type="match status" value="1"/>
</dbReference>
<keyword evidence="3 8" id="KW-0812">Transmembrane</keyword>
<evidence type="ECO:0000313" key="11">
    <source>
        <dbReference type="Proteomes" id="UP000199657"/>
    </source>
</evidence>
<dbReference type="OrthoDB" id="9814037at2"/>
<evidence type="ECO:0000256" key="8">
    <source>
        <dbReference type="SAM" id="Phobius"/>
    </source>
</evidence>
<evidence type="ECO:0000313" key="10">
    <source>
        <dbReference type="EMBL" id="SEO89614.1"/>
    </source>
</evidence>
<feature type="transmembrane region" description="Helical" evidence="8">
    <location>
        <begin position="121"/>
        <end position="143"/>
    </location>
</feature>
<dbReference type="PANTHER" id="PTHR43731:SF14">
    <property type="entry name" value="PRESENILIN-ASSOCIATED RHOMBOID-LIKE PROTEIN, MITOCHONDRIAL"/>
    <property type="match status" value="1"/>
</dbReference>